<dbReference type="EMBL" id="JABFDB010000010">
    <property type="protein sequence ID" value="NYZ21026.1"/>
    <property type="molecule type" value="Genomic_DNA"/>
</dbReference>
<dbReference type="Pfam" id="PF19305">
    <property type="entry name" value="MmgE_PrpD_C"/>
    <property type="match status" value="1"/>
</dbReference>
<dbReference type="Pfam" id="PF03972">
    <property type="entry name" value="MmgE_PrpD_N"/>
    <property type="match status" value="1"/>
</dbReference>
<dbReference type="PANTHER" id="PTHR16943">
    <property type="entry name" value="2-METHYLCITRATE DEHYDRATASE-RELATED"/>
    <property type="match status" value="1"/>
</dbReference>
<comment type="similarity">
    <text evidence="1">Belongs to the PrpD family.</text>
</comment>
<dbReference type="Gene3D" id="3.30.1330.120">
    <property type="entry name" value="2-methylcitrate dehydratase PrpD"/>
    <property type="match status" value="1"/>
</dbReference>
<accession>A0ABX2T9L9</accession>
<name>A0ABX2T9L9_9PROT</name>
<dbReference type="InterPro" id="IPR045336">
    <property type="entry name" value="MmgE_PrpD_N"/>
</dbReference>
<feature type="domain" description="MmgE/PrpD C-terminal" evidence="3">
    <location>
        <begin position="274"/>
        <end position="436"/>
    </location>
</feature>
<evidence type="ECO:0000313" key="5">
    <source>
        <dbReference type="Proteomes" id="UP000584642"/>
    </source>
</evidence>
<dbReference type="Proteomes" id="UP000584642">
    <property type="component" value="Unassembled WGS sequence"/>
</dbReference>
<dbReference type="InterPro" id="IPR005656">
    <property type="entry name" value="MmgE_PrpD"/>
</dbReference>
<evidence type="ECO:0000259" key="3">
    <source>
        <dbReference type="Pfam" id="PF19305"/>
    </source>
</evidence>
<dbReference type="InterPro" id="IPR042183">
    <property type="entry name" value="MmgE/PrpD_sf_1"/>
</dbReference>
<dbReference type="SUPFAM" id="SSF103378">
    <property type="entry name" value="2-methylcitrate dehydratase PrpD"/>
    <property type="match status" value="1"/>
</dbReference>
<dbReference type="Gene3D" id="1.10.4100.10">
    <property type="entry name" value="2-methylcitrate dehydratase PrpD"/>
    <property type="match status" value="1"/>
</dbReference>
<reference evidence="4 5" key="1">
    <citation type="submission" date="2020-05" db="EMBL/GenBank/DDBJ databases">
        <title>Azospirillum oleiclasticum sp. nov, a nitrogen-fixing and heavy crude oil-emulsifying bacterium isolated from the crude oil of Yumen Oilfield.</title>
        <authorList>
            <person name="Wu D."/>
            <person name="Cai M."/>
            <person name="Zhang X."/>
        </authorList>
    </citation>
    <scope>NUCLEOTIDE SEQUENCE [LARGE SCALE GENOMIC DNA]</scope>
    <source>
        <strain evidence="4 5">ROY-1-1-2</strain>
    </source>
</reference>
<dbReference type="InterPro" id="IPR042188">
    <property type="entry name" value="MmgE/PrpD_sf_2"/>
</dbReference>
<evidence type="ECO:0000259" key="2">
    <source>
        <dbReference type="Pfam" id="PF03972"/>
    </source>
</evidence>
<protein>
    <submittedName>
        <fullName evidence="4">MmgE/PrpD family protein</fullName>
    </submittedName>
</protein>
<proteinExistence type="inferred from homology"/>
<dbReference type="InterPro" id="IPR045337">
    <property type="entry name" value="MmgE_PrpD_C"/>
</dbReference>
<dbReference type="PANTHER" id="PTHR16943:SF8">
    <property type="entry name" value="2-METHYLCITRATE DEHYDRATASE"/>
    <property type="match status" value="1"/>
</dbReference>
<feature type="domain" description="MmgE/PrpD N-terminal" evidence="2">
    <location>
        <begin position="14"/>
        <end position="252"/>
    </location>
</feature>
<organism evidence="4 5">
    <name type="scientific">Azospirillum oleiclasticum</name>
    <dbReference type="NCBI Taxonomy" id="2735135"/>
    <lineage>
        <taxon>Bacteria</taxon>
        <taxon>Pseudomonadati</taxon>
        <taxon>Pseudomonadota</taxon>
        <taxon>Alphaproteobacteria</taxon>
        <taxon>Rhodospirillales</taxon>
        <taxon>Azospirillaceae</taxon>
        <taxon>Azospirillum</taxon>
    </lineage>
</organism>
<keyword evidence="5" id="KW-1185">Reference proteome</keyword>
<evidence type="ECO:0000313" key="4">
    <source>
        <dbReference type="EMBL" id="NYZ21026.1"/>
    </source>
</evidence>
<comment type="caution">
    <text evidence="4">The sequence shown here is derived from an EMBL/GenBank/DDBJ whole genome shotgun (WGS) entry which is preliminary data.</text>
</comment>
<evidence type="ECO:0000256" key="1">
    <source>
        <dbReference type="ARBA" id="ARBA00006174"/>
    </source>
</evidence>
<dbReference type="InterPro" id="IPR036148">
    <property type="entry name" value="MmgE/PrpD_sf"/>
</dbReference>
<gene>
    <name evidence="4" type="ORF">HND93_15025</name>
</gene>
<sequence>MTAAEGTRTMDTTRQLARHVLAAWLDDVPDDVRHEARRALVNFVGCALGGSTHSAMDIAIRALGPYTGLPTAIAIGRAERYDPLFASLLNGISSHVHDYDDTTPANYIHPTSPVASALFAYASVTPVRGDDFLNAFILGFDVVSRIGNATYPAHYDAGWHSTGSVGVFGAAVAVGRLLGLTEEQMVWAIGLAATQAAGIREMFGSMAKSFHPGRSAQSGYMAALLAREGFTSGVHGLEGPRGFAAVLSARYDLSKVTDGLGTDYELRVNTYKPFPCGIVTHPTIDACIQLRAEHAIDAADVDAVRLRVAPLVKDLCDKKHISRGLEGKFSAYHAAAIGLGRGRAGLAEFSDEAVNDPLLRGLRERVESIGDPAVSEDGVVVEVTLKDGRTLTKVLEASIGNLKRPLTDAQLETKFRDQATVLPADRVDALIARCWTIDGLDDVGPLLALAVPAA</sequence>